<dbReference type="CDD" id="cd03139">
    <property type="entry name" value="GATase1_PfpI_2"/>
    <property type="match status" value="1"/>
</dbReference>
<dbReference type="RefSeq" id="XP_018708767.1">
    <property type="nucleotide sequence ID" value="XM_018844317.1"/>
</dbReference>
<reference evidence="2 3" key="1">
    <citation type="journal article" date="2016" name="Genome Biol. Evol.">
        <title>Divergent and convergent evolution of fungal pathogenicity.</title>
        <authorList>
            <person name="Shang Y."/>
            <person name="Xiao G."/>
            <person name="Zheng P."/>
            <person name="Cen K."/>
            <person name="Zhan S."/>
            <person name="Wang C."/>
        </authorList>
    </citation>
    <scope>NUCLEOTIDE SEQUENCE [LARGE SCALE GENOMIC DNA]</scope>
    <source>
        <strain evidence="2 3">ARSEF 2679</strain>
    </source>
</reference>
<dbReference type="SUPFAM" id="SSF52317">
    <property type="entry name" value="Class I glutamine amidotransferase-like"/>
    <property type="match status" value="1"/>
</dbReference>
<keyword evidence="3" id="KW-1185">Reference proteome</keyword>
<dbReference type="PANTHER" id="PTHR43130">
    <property type="entry name" value="ARAC-FAMILY TRANSCRIPTIONAL REGULATOR"/>
    <property type="match status" value="1"/>
</dbReference>
<dbReference type="Proteomes" id="UP000076744">
    <property type="component" value="Unassembled WGS sequence"/>
</dbReference>
<dbReference type="AlphaFoldDB" id="A0A162N134"/>
<dbReference type="STRING" id="1081104.A0A162N134"/>
<dbReference type="OrthoDB" id="543156at2759"/>
<proteinExistence type="predicted"/>
<accession>A0A162N134</accession>
<dbReference type="InterPro" id="IPR029062">
    <property type="entry name" value="Class_I_gatase-like"/>
</dbReference>
<sequence>MASVVSTTPPSSPPLKYAVALFNGFQLLDAAGPLDVLAMLSPLVPGIEVVILAQTLAPVTSRTKRPGSVGQEIVPTHTFDTAPDDIEVLLIPGGGGTRDHDGTQALVDYAAKTFPKLRYFLTVCTGAALAVRAGLLDGRRATTNKLAFDWVASLGPKVNWVRHARWVSDGNIWTSSGISAGIDMTLAFVAAQYGEKTADTVAYRQEYIRNKDPNNDPFAPDSMKQDQ</sequence>
<comment type="caution">
    <text evidence="2">The sequence shown here is derived from an EMBL/GenBank/DDBJ whole genome shotgun (WGS) entry which is preliminary data.</text>
</comment>
<protein>
    <submittedName>
        <fullName evidence="2">ThiJ/PfpI family protein</fullName>
    </submittedName>
</protein>
<evidence type="ECO:0000313" key="3">
    <source>
        <dbReference type="Proteomes" id="UP000076744"/>
    </source>
</evidence>
<feature type="domain" description="DJ-1/PfpI" evidence="1">
    <location>
        <begin position="18"/>
        <end position="190"/>
    </location>
</feature>
<dbReference type="EMBL" id="AZHB01000001">
    <property type="protein sequence ID" value="OAA73809.1"/>
    <property type="molecule type" value="Genomic_DNA"/>
</dbReference>
<organism evidence="2 3">
    <name type="scientific">Cordyceps fumosorosea (strain ARSEF 2679)</name>
    <name type="common">Isaria fumosorosea</name>
    <dbReference type="NCBI Taxonomy" id="1081104"/>
    <lineage>
        <taxon>Eukaryota</taxon>
        <taxon>Fungi</taxon>
        <taxon>Dikarya</taxon>
        <taxon>Ascomycota</taxon>
        <taxon>Pezizomycotina</taxon>
        <taxon>Sordariomycetes</taxon>
        <taxon>Hypocreomycetidae</taxon>
        <taxon>Hypocreales</taxon>
        <taxon>Cordycipitaceae</taxon>
        <taxon>Cordyceps</taxon>
    </lineage>
</organism>
<dbReference type="PANTHER" id="PTHR43130:SF15">
    <property type="entry name" value="THIJ_PFPI FAMILY PROTEIN (AFU_ORTHOLOGUE AFUA_5G14240)"/>
    <property type="match status" value="1"/>
</dbReference>
<gene>
    <name evidence="2" type="ORF">ISF_00710</name>
</gene>
<dbReference type="Pfam" id="PF01965">
    <property type="entry name" value="DJ-1_PfpI"/>
    <property type="match status" value="1"/>
</dbReference>
<dbReference type="Gene3D" id="3.40.50.880">
    <property type="match status" value="1"/>
</dbReference>
<evidence type="ECO:0000259" key="1">
    <source>
        <dbReference type="Pfam" id="PF01965"/>
    </source>
</evidence>
<dbReference type="InterPro" id="IPR052158">
    <property type="entry name" value="INH-QAR"/>
</dbReference>
<dbReference type="GeneID" id="30017002"/>
<name>A0A162N134_CORFA</name>
<evidence type="ECO:0000313" key="2">
    <source>
        <dbReference type="EMBL" id="OAA73809.1"/>
    </source>
</evidence>
<dbReference type="InterPro" id="IPR002818">
    <property type="entry name" value="DJ-1/PfpI"/>
</dbReference>